<evidence type="ECO:0008006" key="4">
    <source>
        <dbReference type="Google" id="ProtNLM"/>
    </source>
</evidence>
<keyword evidence="1" id="KW-0812">Transmembrane</keyword>
<keyword evidence="3" id="KW-1185">Reference proteome</keyword>
<keyword evidence="1" id="KW-1133">Transmembrane helix</keyword>
<evidence type="ECO:0000256" key="1">
    <source>
        <dbReference type="SAM" id="Phobius"/>
    </source>
</evidence>
<accession>A0A6L5X7W3</accession>
<dbReference type="EMBL" id="VULT01000002">
    <property type="protein sequence ID" value="MSS16459.1"/>
    <property type="molecule type" value="Genomic_DNA"/>
</dbReference>
<organism evidence="2 3">
    <name type="scientific">Sodaliphilus pleomorphus</name>
    <dbReference type="NCBI Taxonomy" id="2606626"/>
    <lineage>
        <taxon>Bacteria</taxon>
        <taxon>Pseudomonadati</taxon>
        <taxon>Bacteroidota</taxon>
        <taxon>Bacteroidia</taxon>
        <taxon>Bacteroidales</taxon>
        <taxon>Muribaculaceae</taxon>
        <taxon>Sodaliphilus</taxon>
    </lineage>
</organism>
<dbReference type="PROSITE" id="PS51257">
    <property type="entry name" value="PROKAR_LIPOPROTEIN"/>
    <property type="match status" value="1"/>
</dbReference>
<proteinExistence type="predicted"/>
<reference evidence="2 3" key="1">
    <citation type="submission" date="2019-08" db="EMBL/GenBank/DDBJ databases">
        <title>In-depth cultivation of the pig gut microbiome towards novel bacterial diversity and tailored functional studies.</title>
        <authorList>
            <person name="Wylensek D."/>
            <person name="Hitch T.C.A."/>
            <person name="Clavel T."/>
        </authorList>
    </citation>
    <scope>NUCLEOTIDE SEQUENCE [LARGE SCALE GENOMIC DNA]</scope>
    <source>
        <strain evidence="2 3">Oil-RF-744-WCA-WT-10</strain>
    </source>
</reference>
<gene>
    <name evidence="2" type="ORF">FYJ29_01535</name>
</gene>
<feature type="transmembrane region" description="Helical" evidence="1">
    <location>
        <begin position="12"/>
        <end position="29"/>
    </location>
</feature>
<sequence length="218" mass="25387">MQTNLKDHIIRMVVAVTAIFSFFSCWHMSTSKEAKSISGAQASRANSIKRMLCQTGYWVVYIACDEPKHGYLLYHPLNNIYRFYSNGTFAVDLYFSHGRKFGGDIDRNFHIGKWRYIDSMQVLETSENNKITAFHRDTLVVDNAPYQDLWICVGSNVNTIDNEIKVKYTDTLRYKGPYCFKQLDDIYPFGNQKVRQRIKERDMLVYINAPATCYIPPE</sequence>
<comment type="caution">
    <text evidence="2">The sequence shown here is derived from an EMBL/GenBank/DDBJ whole genome shotgun (WGS) entry which is preliminary data.</text>
</comment>
<dbReference type="Proteomes" id="UP000483362">
    <property type="component" value="Unassembled WGS sequence"/>
</dbReference>
<name>A0A6L5X7W3_9BACT</name>
<evidence type="ECO:0000313" key="3">
    <source>
        <dbReference type="Proteomes" id="UP000483362"/>
    </source>
</evidence>
<dbReference type="RefSeq" id="WP_154326967.1">
    <property type="nucleotide sequence ID" value="NZ_CP045696.1"/>
</dbReference>
<dbReference type="AlphaFoldDB" id="A0A6L5X7W3"/>
<evidence type="ECO:0000313" key="2">
    <source>
        <dbReference type="EMBL" id="MSS16459.1"/>
    </source>
</evidence>
<keyword evidence="1" id="KW-0472">Membrane</keyword>
<protein>
    <recommendedName>
        <fullName evidence="4">Lipoprotein</fullName>
    </recommendedName>
</protein>